<dbReference type="EMBL" id="KN817518">
    <property type="protein sequence ID" value="KJA30003.1"/>
    <property type="molecule type" value="Genomic_DNA"/>
</dbReference>
<gene>
    <name evidence="2" type="ORF">HYPSUDRAFT_1062596</name>
</gene>
<reference evidence="3" key="1">
    <citation type="submission" date="2014-04" db="EMBL/GenBank/DDBJ databases">
        <title>Evolutionary Origins and Diversification of the Mycorrhizal Mutualists.</title>
        <authorList>
            <consortium name="DOE Joint Genome Institute"/>
            <consortium name="Mycorrhizal Genomics Consortium"/>
            <person name="Kohler A."/>
            <person name="Kuo A."/>
            <person name="Nagy L.G."/>
            <person name="Floudas D."/>
            <person name="Copeland A."/>
            <person name="Barry K.W."/>
            <person name="Cichocki N."/>
            <person name="Veneault-Fourrey C."/>
            <person name="LaButti K."/>
            <person name="Lindquist E.A."/>
            <person name="Lipzen A."/>
            <person name="Lundell T."/>
            <person name="Morin E."/>
            <person name="Murat C."/>
            <person name="Riley R."/>
            <person name="Ohm R."/>
            <person name="Sun H."/>
            <person name="Tunlid A."/>
            <person name="Henrissat B."/>
            <person name="Grigoriev I.V."/>
            <person name="Hibbett D.S."/>
            <person name="Martin F."/>
        </authorList>
    </citation>
    <scope>NUCLEOTIDE SEQUENCE [LARGE SCALE GENOMIC DNA]</scope>
    <source>
        <strain evidence="3">FD-334 SS-4</strain>
    </source>
</reference>
<dbReference type="OrthoDB" id="2901375at2759"/>
<name>A0A0D2N0S6_HYPSF</name>
<evidence type="ECO:0000313" key="3">
    <source>
        <dbReference type="Proteomes" id="UP000054270"/>
    </source>
</evidence>
<dbReference type="PROSITE" id="PS51257">
    <property type="entry name" value="PROKAR_LIPOPROTEIN"/>
    <property type="match status" value="1"/>
</dbReference>
<sequence length="208" mass="21494">MSFKIIKIFASCVIAALACAALPQVAPPAPPTVSNVTCSTVASGLLSGQNGEIVGWFFDGLDALNFDTRTTGSINVEFQGCTPNPGGFLNIPGGQISGHVFLPDFNQCMGVPDDVLLTISKVNCTTTDDATQPPITWVFDNGQITWSGISTPDGSVIQGGDCGTDGLGQYGYEAAKKPLGTPNLGGQEVKCISSKTAARTFPFILGSA</sequence>
<keyword evidence="1" id="KW-0732">Signal</keyword>
<keyword evidence="3" id="KW-1185">Reference proteome</keyword>
<evidence type="ECO:0000256" key="1">
    <source>
        <dbReference type="SAM" id="SignalP"/>
    </source>
</evidence>
<dbReference type="AlphaFoldDB" id="A0A0D2N0S6"/>
<organism evidence="2 3">
    <name type="scientific">Hypholoma sublateritium (strain FD-334 SS-4)</name>
    <dbReference type="NCBI Taxonomy" id="945553"/>
    <lineage>
        <taxon>Eukaryota</taxon>
        <taxon>Fungi</taxon>
        <taxon>Dikarya</taxon>
        <taxon>Basidiomycota</taxon>
        <taxon>Agaricomycotina</taxon>
        <taxon>Agaricomycetes</taxon>
        <taxon>Agaricomycetidae</taxon>
        <taxon>Agaricales</taxon>
        <taxon>Agaricineae</taxon>
        <taxon>Strophariaceae</taxon>
        <taxon>Hypholoma</taxon>
    </lineage>
</organism>
<feature type="signal peptide" evidence="1">
    <location>
        <begin position="1"/>
        <end position="20"/>
    </location>
</feature>
<protein>
    <recommendedName>
        <fullName evidence="4">Ig-like domain-containing protein</fullName>
    </recommendedName>
</protein>
<evidence type="ECO:0000313" key="2">
    <source>
        <dbReference type="EMBL" id="KJA30003.1"/>
    </source>
</evidence>
<evidence type="ECO:0008006" key="4">
    <source>
        <dbReference type="Google" id="ProtNLM"/>
    </source>
</evidence>
<feature type="chain" id="PRO_5002247721" description="Ig-like domain-containing protein" evidence="1">
    <location>
        <begin position="21"/>
        <end position="208"/>
    </location>
</feature>
<accession>A0A0D2N0S6</accession>
<proteinExistence type="predicted"/>
<dbReference type="Proteomes" id="UP000054270">
    <property type="component" value="Unassembled WGS sequence"/>
</dbReference>